<dbReference type="Proteomes" id="UP000501830">
    <property type="component" value="Chromosome"/>
</dbReference>
<keyword evidence="7 8" id="KW-0066">ATP synthesis</keyword>
<sequence length="147" mass="15936">MANNAKKLTVTITTPRGVKFVEEADKVVMRAIDGTLGILPRHAPLSTVLGDGVLKIVNDGVEKILAVFGGVAEVADDAVNIFSTIAQSPDEIDAERAEADRLEAEAQLEEARERRMRVMQTRALVRIYVSESNFLDGAPDDTGVEDE</sequence>
<feature type="domain" description="ATP synthase F1 complex delta/epsilon subunit N-terminal" evidence="11">
    <location>
        <begin position="8"/>
        <end position="82"/>
    </location>
</feature>
<evidence type="ECO:0000256" key="6">
    <source>
        <dbReference type="ARBA" id="ARBA00023196"/>
    </source>
</evidence>
<evidence type="ECO:0000256" key="4">
    <source>
        <dbReference type="ARBA" id="ARBA00023065"/>
    </source>
</evidence>
<dbReference type="CDD" id="cd12152">
    <property type="entry name" value="F1-ATPase_delta"/>
    <property type="match status" value="1"/>
</dbReference>
<evidence type="ECO:0000256" key="3">
    <source>
        <dbReference type="ARBA" id="ARBA00022448"/>
    </source>
</evidence>
<keyword evidence="8" id="KW-1003">Cell membrane</keyword>
<feature type="coiled-coil region" evidence="10">
    <location>
        <begin position="85"/>
        <end position="121"/>
    </location>
</feature>
<evidence type="ECO:0000256" key="9">
    <source>
        <dbReference type="RuleBase" id="RU003656"/>
    </source>
</evidence>
<comment type="subcellular location">
    <subcellularLocation>
        <location evidence="8">Cell membrane</location>
        <topology evidence="8">Peripheral membrane protein</topology>
    </subcellularLocation>
    <subcellularLocation>
        <location evidence="1">Endomembrane system</location>
        <topology evidence="1">Peripheral membrane protein</topology>
    </subcellularLocation>
</comment>
<evidence type="ECO:0000256" key="2">
    <source>
        <dbReference type="ARBA" id="ARBA00005712"/>
    </source>
</evidence>
<dbReference type="AlphaFoldDB" id="A0A6G7WGJ7"/>
<keyword evidence="6 8" id="KW-0139">CF(1)</keyword>
<comment type="function">
    <text evidence="8">Produces ATP from ADP in the presence of a proton gradient across the membrane.</text>
</comment>
<accession>A0A6G7WGJ7</accession>
<evidence type="ECO:0000256" key="8">
    <source>
        <dbReference type="HAMAP-Rule" id="MF_00530"/>
    </source>
</evidence>
<evidence type="ECO:0000256" key="5">
    <source>
        <dbReference type="ARBA" id="ARBA00023136"/>
    </source>
</evidence>
<keyword evidence="4 8" id="KW-0406">Ion transport</keyword>
<reference evidence="12 13" key="1">
    <citation type="journal article" date="2017" name="Int. J. Syst. Evol. Microbiol.">
        <title>Jeotgalibaca porci sp. nov. and Jeotgalibaca arthritidis sp. nov., isolated from pigs, and emended description of the genus Jeotgalibaca.</title>
        <authorList>
            <person name="Zamora L."/>
            <person name="Perez-Sancho M."/>
            <person name="Dominguez L."/>
            <person name="Fernandez-Garayzabal J.F."/>
            <person name="Vela A.I."/>
        </authorList>
    </citation>
    <scope>NUCLEOTIDE SEQUENCE [LARGE SCALE GENOMIC DNA]</scope>
    <source>
        <strain evidence="12 13">CCUG 69148</strain>
    </source>
</reference>
<dbReference type="GO" id="GO:0045259">
    <property type="term" value="C:proton-transporting ATP synthase complex"/>
    <property type="evidence" value="ECO:0007669"/>
    <property type="project" value="UniProtKB-KW"/>
</dbReference>
<proteinExistence type="inferred from homology"/>
<keyword evidence="5 8" id="KW-0472">Membrane</keyword>
<dbReference type="Pfam" id="PF02823">
    <property type="entry name" value="ATP-synt_DE_N"/>
    <property type="match status" value="1"/>
</dbReference>
<evidence type="ECO:0000256" key="1">
    <source>
        <dbReference type="ARBA" id="ARBA00004184"/>
    </source>
</evidence>
<dbReference type="NCBIfam" id="TIGR01216">
    <property type="entry name" value="ATP_synt_epsi"/>
    <property type="match status" value="1"/>
</dbReference>
<keyword evidence="13" id="KW-1185">Reference proteome</keyword>
<comment type="subunit">
    <text evidence="8 9">F-type ATPases have 2 components, CF(1) - the catalytic core - and CF(0) - the membrane proton channel. CF(1) has five subunits: alpha(3), beta(3), gamma(1), delta(1), epsilon(1). CF(0) has three main subunits: a, b and c.</text>
</comment>
<evidence type="ECO:0000256" key="7">
    <source>
        <dbReference type="ARBA" id="ARBA00023310"/>
    </source>
</evidence>
<organism evidence="12 13">
    <name type="scientific">Jeotgalibaca porci</name>
    <dbReference type="NCBI Taxonomy" id="1868793"/>
    <lineage>
        <taxon>Bacteria</taxon>
        <taxon>Bacillati</taxon>
        <taxon>Bacillota</taxon>
        <taxon>Bacilli</taxon>
        <taxon>Lactobacillales</taxon>
        <taxon>Carnobacteriaceae</taxon>
        <taxon>Jeotgalibaca</taxon>
    </lineage>
</organism>
<dbReference type="GO" id="GO:0012505">
    <property type="term" value="C:endomembrane system"/>
    <property type="evidence" value="ECO:0007669"/>
    <property type="project" value="UniProtKB-SubCell"/>
</dbReference>
<dbReference type="InterPro" id="IPR020546">
    <property type="entry name" value="ATP_synth_F1_dsu/esu_N"/>
</dbReference>
<dbReference type="SUPFAM" id="SSF51344">
    <property type="entry name" value="Epsilon subunit of F1F0-ATP synthase N-terminal domain"/>
    <property type="match status" value="1"/>
</dbReference>
<name>A0A6G7WGJ7_9LACT</name>
<dbReference type="HAMAP" id="MF_00530">
    <property type="entry name" value="ATP_synth_epsil_bac"/>
    <property type="match status" value="1"/>
</dbReference>
<protein>
    <recommendedName>
        <fullName evidence="8">ATP synthase epsilon chain</fullName>
    </recommendedName>
    <alternativeName>
        <fullName evidence="8">ATP synthase F1 sector epsilon subunit</fullName>
    </alternativeName>
    <alternativeName>
        <fullName evidence="8">F-ATPase epsilon subunit</fullName>
    </alternativeName>
</protein>
<keyword evidence="8" id="KW-0375">Hydrogen ion transport</keyword>
<dbReference type="InterPro" id="IPR036771">
    <property type="entry name" value="ATPsynth_dsu/esu_N"/>
</dbReference>
<evidence type="ECO:0000313" key="13">
    <source>
        <dbReference type="Proteomes" id="UP000501830"/>
    </source>
</evidence>
<comment type="similarity">
    <text evidence="2 8 9">Belongs to the ATPase epsilon chain family.</text>
</comment>
<keyword evidence="10" id="KW-0175">Coiled coil</keyword>
<dbReference type="InterPro" id="IPR001469">
    <property type="entry name" value="ATP_synth_F1_dsu/esu"/>
</dbReference>
<keyword evidence="3 8" id="KW-0813">Transport</keyword>
<evidence type="ECO:0000256" key="10">
    <source>
        <dbReference type="SAM" id="Coils"/>
    </source>
</evidence>
<dbReference type="PANTHER" id="PTHR13822">
    <property type="entry name" value="ATP SYNTHASE DELTA/EPSILON CHAIN"/>
    <property type="match status" value="1"/>
</dbReference>
<dbReference type="GO" id="GO:0005886">
    <property type="term" value="C:plasma membrane"/>
    <property type="evidence" value="ECO:0007669"/>
    <property type="project" value="UniProtKB-SubCell"/>
</dbReference>
<dbReference type="EMBL" id="CP049889">
    <property type="protein sequence ID" value="QIK51372.1"/>
    <property type="molecule type" value="Genomic_DNA"/>
</dbReference>
<dbReference type="KEGG" id="jpo:G7058_04445"/>
<dbReference type="GO" id="GO:0046933">
    <property type="term" value="F:proton-transporting ATP synthase activity, rotational mechanism"/>
    <property type="evidence" value="ECO:0007669"/>
    <property type="project" value="UniProtKB-UniRule"/>
</dbReference>
<dbReference type="PANTHER" id="PTHR13822:SF10">
    <property type="entry name" value="ATP SYNTHASE EPSILON CHAIN, CHLOROPLASTIC"/>
    <property type="match status" value="1"/>
</dbReference>
<dbReference type="GeneID" id="94552516"/>
<dbReference type="Gene3D" id="2.60.15.10">
    <property type="entry name" value="F0F1 ATP synthase delta/epsilon subunit, N-terminal"/>
    <property type="match status" value="1"/>
</dbReference>
<dbReference type="GO" id="GO:0005524">
    <property type="term" value="F:ATP binding"/>
    <property type="evidence" value="ECO:0007669"/>
    <property type="project" value="UniProtKB-UniRule"/>
</dbReference>
<gene>
    <name evidence="8 12" type="primary">atpC</name>
    <name evidence="12" type="ORF">G7058_04445</name>
</gene>
<evidence type="ECO:0000259" key="11">
    <source>
        <dbReference type="Pfam" id="PF02823"/>
    </source>
</evidence>
<evidence type="ECO:0000313" key="12">
    <source>
        <dbReference type="EMBL" id="QIK51372.1"/>
    </source>
</evidence>
<dbReference type="RefSeq" id="WP_166062427.1">
    <property type="nucleotide sequence ID" value="NZ_CP049889.1"/>
</dbReference>